<protein>
    <submittedName>
        <fullName evidence="2">Uncharacterized protein</fullName>
    </submittedName>
</protein>
<sequence length="357" mass="40783">MCEMFSEEINVKEEKLPPEEEAVMEAEGRLLPQKSRLIYEREYQSFKKWKSTNKIADLASCKLINLMKNLSGGYKGKKSKILEADDIIKFLTQAPRDVYLFMKVITIFGVHGATRSDELHKLKVSDVDDRKSVIVTSLFDTKTKQDSKEEEASLVQYMKQSSKMAYGLSYVQIRKLAYEYVCKLNKETPAKWKKDQIASVDWLKLFMGRYHDLALRRPEKTSLGRATAFNRKDHLLEDVVSKNEEDDAQPGPSTEIHKSNDNEACTGCVSVEEIRLYPKAPPRNTEIHKSNDNEACTGCVSVEEIRLYPKAPPRKKPSRGIKKRATKILTDTGEKTILEEEQTQGTNSESFKNAEVK</sequence>
<evidence type="ECO:0000256" key="1">
    <source>
        <dbReference type="SAM" id="MobiDB-lite"/>
    </source>
</evidence>
<evidence type="ECO:0000313" key="3">
    <source>
        <dbReference type="Proteomes" id="UP001458880"/>
    </source>
</evidence>
<evidence type="ECO:0000313" key="2">
    <source>
        <dbReference type="EMBL" id="KAK9707648.1"/>
    </source>
</evidence>
<dbReference type="GO" id="GO:0003677">
    <property type="term" value="F:DNA binding"/>
    <property type="evidence" value="ECO:0007669"/>
    <property type="project" value="InterPro"/>
</dbReference>
<gene>
    <name evidence="2" type="ORF">QE152_g27730</name>
</gene>
<proteinExistence type="predicted"/>
<feature type="compositionally biased region" description="Basic residues" evidence="1">
    <location>
        <begin position="312"/>
        <end position="326"/>
    </location>
</feature>
<accession>A0AAW1JTE0</accession>
<reference evidence="2 3" key="1">
    <citation type="journal article" date="2024" name="BMC Genomics">
        <title>De novo assembly and annotation of Popillia japonica's genome with initial clues to its potential as an invasive pest.</title>
        <authorList>
            <person name="Cucini C."/>
            <person name="Boschi S."/>
            <person name="Funari R."/>
            <person name="Cardaioli E."/>
            <person name="Iannotti N."/>
            <person name="Marturano G."/>
            <person name="Paoli F."/>
            <person name="Bruttini M."/>
            <person name="Carapelli A."/>
            <person name="Frati F."/>
            <person name="Nardi F."/>
        </authorList>
    </citation>
    <scope>NUCLEOTIDE SEQUENCE [LARGE SCALE GENOMIC DNA]</scope>
    <source>
        <strain evidence="2">DMR45628</strain>
    </source>
</reference>
<keyword evidence="3" id="KW-1185">Reference proteome</keyword>
<dbReference type="InterPro" id="IPR011010">
    <property type="entry name" value="DNA_brk_join_enz"/>
</dbReference>
<feature type="region of interest" description="Disordered" evidence="1">
    <location>
        <begin position="310"/>
        <end position="357"/>
    </location>
</feature>
<feature type="region of interest" description="Disordered" evidence="1">
    <location>
        <begin position="241"/>
        <end position="261"/>
    </location>
</feature>
<dbReference type="EMBL" id="JASPKY010000345">
    <property type="protein sequence ID" value="KAK9707648.1"/>
    <property type="molecule type" value="Genomic_DNA"/>
</dbReference>
<name>A0AAW1JTE0_POPJA</name>
<dbReference type="AlphaFoldDB" id="A0AAW1JTE0"/>
<dbReference type="Proteomes" id="UP001458880">
    <property type="component" value="Unassembled WGS sequence"/>
</dbReference>
<organism evidence="2 3">
    <name type="scientific">Popillia japonica</name>
    <name type="common">Japanese beetle</name>
    <dbReference type="NCBI Taxonomy" id="7064"/>
    <lineage>
        <taxon>Eukaryota</taxon>
        <taxon>Metazoa</taxon>
        <taxon>Ecdysozoa</taxon>
        <taxon>Arthropoda</taxon>
        <taxon>Hexapoda</taxon>
        <taxon>Insecta</taxon>
        <taxon>Pterygota</taxon>
        <taxon>Neoptera</taxon>
        <taxon>Endopterygota</taxon>
        <taxon>Coleoptera</taxon>
        <taxon>Polyphaga</taxon>
        <taxon>Scarabaeiformia</taxon>
        <taxon>Scarabaeidae</taxon>
        <taxon>Rutelinae</taxon>
        <taxon>Popillia</taxon>
    </lineage>
</organism>
<comment type="caution">
    <text evidence="2">The sequence shown here is derived from an EMBL/GenBank/DDBJ whole genome shotgun (WGS) entry which is preliminary data.</text>
</comment>
<dbReference type="SUPFAM" id="SSF56349">
    <property type="entry name" value="DNA breaking-rejoining enzymes"/>
    <property type="match status" value="1"/>
</dbReference>